<dbReference type="Gene3D" id="1.10.8.50">
    <property type="match status" value="1"/>
</dbReference>
<dbReference type="PROSITE" id="PS51068">
    <property type="entry name" value="FPG_CAT"/>
    <property type="match status" value="1"/>
</dbReference>
<dbReference type="EC" id="3.2.2.23" evidence="15"/>
<dbReference type="InterPro" id="IPR010979">
    <property type="entry name" value="Ribosomal_uS13-like_H2TH"/>
</dbReference>
<protein>
    <recommendedName>
        <fullName evidence="15">Formamidopyrimidine-DNA glycosylase</fullName>
        <shortName evidence="15">Fapy-DNA glycosylase</shortName>
        <ecNumber evidence="15">3.2.2.23</ecNumber>
    </recommendedName>
    <alternativeName>
        <fullName evidence="15">DNA-(apurinic or apyrimidinic site) lyase MutM</fullName>
        <shortName evidence="15">AP lyase MutM</shortName>
        <ecNumber evidence="15">4.2.99.18</ecNumber>
    </alternativeName>
</protein>
<evidence type="ECO:0000256" key="13">
    <source>
        <dbReference type="ARBA" id="ARBA00023295"/>
    </source>
</evidence>
<feature type="active site" description="Proton donor; for beta-elimination activity" evidence="15">
    <location>
        <position position="57"/>
    </location>
</feature>
<feature type="active site" description="Schiff-base intermediate with DNA" evidence="15">
    <location>
        <position position="2"/>
    </location>
</feature>
<dbReference type="SMART" id="SM00898">
    <property type="entry name" value="Fapy_DNA_glyco"/>
    <property type="match status" value="1"/>
</dbReference>
<dbReference type="HAMAP" id="MF_00103">
    <property type="entry name" value="Fapy_DNA_glycosyl"/>
    <property type="match status" value="1"/>
</dbReference>
<evidence type="ECO:0000256" key="7">
    <source>
        <dbReference type="ARBA" id="ARBA00022801"/>
    </source>
</evidence>
<dbReference type="SUPFAM" id="SSF57716">
    <property type="entry name" value="Glucocorticoid receptor-like (DNA-binding domain)"/>
    <property type="match status" value="1"/>
</dbReference>
<dbReference type="EMBL" id="JAVRHX010000007">
    <property type="protein sequence ID" value="MDT0596435.1"/>
    <property type="molecule type" value="Genomic_DNA"/>
</dbReference>
<evidence type="ECO:0000256" key="1">
    <source>
        <dbReference type="ARBA" id="ARBA00001668"/>
    </source>
</evidence>
<keyword evidence="11 15" id="KW-0456">Lyase</keyword>
<dbReference type="EC" id="4.2.99.18" evidence="15"/>
<accession>A0ABU2ZVK2</accession>
<dbReference type="InterPro" id="IPR012319">
    <property type="entry name" value="FPG_cat"/>
</dbReference>
<feature type="active site" description="Proton donor" evidence="15">
    <location>
        <position position="3"/>
    </location>
</feature>
<dbReference type="Gene3D" id="3.20.190.10">
    <property type="entry name" value="MutM-like, N-terminal"/>
    <property type="match status" value="1"/>
</dbReference>
<evidence type="ECO:0000256" key="9">
    <source>
        <dbReference type="ARBA" id="ARBA00023125"/>
    </source>
</evidence>
<dbReference type="Pfam" id="PF06831">
    <property type="entry name" value="H2TH"/>
    <property type="match status" value="1"/>
</dbReference>
<dbReference type="InterPro" id="IPR010663">
    <property type="entry name" value="Znf_FPG/IleRS"/>
</dbReference>
<dbReference type="Proteomes" id="UP001253545">
    <property type="component" value="Unassembled WGS sequence"/>
</dbReference>
<feature type="domain" description="FPG-type" evidence="16">
    <location>
        <begin position="237"/>
        <end position="271"/>
    </location>
</feature>
<evidence type="ECO:0000313" key="19">
    <source>
        <dbReference type="Proteomes" id="UP001253545"/>
    </source>
</evidence>
<feature type="domain" description="Formamidopyrimidine-DNA glycosylase catalytic" evidence="17">
    <location>
        <begin position="2"/>
        <end position="112"/>
    </location>
</feature>
<evidence type="ECO:0000256" key="11">
    <source>
        <dbReference type="ARBA" id="ARBA00023239"/>
    </source>
</evidence>
<feature type="binding site" evidence="15">
    <location>
        <position position="152"/>
    </location>
    <ligand>
        <name>DNA</name>
        <dbReference type="ChEBI" id="CHEBI:16991"/>
    </ligand>
</feature>
<comment type="cofactor">
    <cofactor evidence="15">
        <name>Zn(2+)</name>
        <dbReference type="ChEBI" id="CHEBI:29105"/>
    </cofactor>
    <text evidence="15">Binds 1 zinc ion per subunit.</text>
</comment>
<dbReference type="InterPro" id="IPR000214">
    <property type="entry name" value="Znf_DNA_glyclase/AP_lyase"/>
</dbReference>
<evidence type="ECO:0000256" key="15">
    <source>
        <dbReference type="HAMAP-Rule" id="MF_00103"/>
    </source>
</evidence>
<keyword evidence="9 15" id="KW-0238">DNA-binding</keyword>
<dbReference type="InterPro" id="IPR035937">
    <property type="entry name" value="FPG_N"/>
</dbReference>
<dbReference type="GO" id="GO:0008534">
    <property type="term" value="F:oxidized purine nucleobase lesion DNA N-glycosylase activity"/>
    <property type="evidence" value="ECO:0007669"/>
    <property type="project" value="UniProtKB-EC"/>
</dbReference>
<dbReference type="CDD" id="cd08966">
    <property type="entry name" value="EcFpg-like_N"/>
    <property type="match status" value="1"/>
</dbReference>
<dbReference type="InterPro" id="IPR020629">
    <property type="entry name" value="FPG_Glyclase"/>
</dbReference>
<keyword evidence="6 15" id="KW-0863">Zinc-finger</keyword>
<keyword evidence="13 15" id="KW-0326">Glycosidase</keyword>
<proteinExistence type="inferred from homology"/>
<comment type="caution">
    <text evidence="18">The sequence shown here is derived from an EMBL/GenBank/DDBJ whole genome shotgun (WGS) entry which is preliminary data.</text>
</comment>
<dbReference type="NCBIfam" id="NF002211">
    <property type="entry name" value="PRK01103.1"/>
    <property type="match status" value="1"/>
</dbReference>
<keyword evidence="10 15" id="KW-0234">DNA repair</keyword>
<dbReference type="InterPro" id="IPR015886">
    <property type="entry name" value="H2TH_FPG"/>
</dbReference>
<dbReference type="NCBIfam" id="TIGR00577">
    <property type="entry name" value="fpg"/>
    <property type="match status" value="1"/>
</dbReference>
<evidence type="ECO:0000313" key="18">
    <source>
        <dbReference type="EMBL" id="MDT0596435.1"/>
    </source>
</evidence>
<evidence type="ECO:0000256" key="12">
    <source>
        <dbReference type="ARBA" id="ARBA00023268"/>
    </source>
</evidence>
<evidence type="ECO:0000259" key="17">
    <source>
        <dbReference type="PROSITE" id="PS51068"/>
    </source>
</evidence>
<dbReference type="SMART" id="SM01232">
    <property type="entry name" value="H2TH"/>
    <property type="match status" value="1"/>
</dbReference>
<comment type="catalytic activity">
    <reaction evidence="1 15">
        <text>Hydrolysis of DNA containing ring-opened 7-methylguanine residues, releasing 2,6-diamino-4-hydroxy-5-(N-methyl)formamidopyrimidine.</text>
        <dbReference type="EC" id="3.2.2.23"/>
    </reaction>
</comment>
<dbReference type="PROSITE" id="PS51066">
    <property type="entry name" value="ZF_FPG_2"/>
    <property type="match status" value="1"/>
</dbReference>
<keyword evidence="5 15" id="KW-0227">DNA damage</keyword>
<dbReference type="SUPFAM" id="SSF81624">
    <property type="entry name" value="N-terminal domain of MutM-like DNA repair proteins"/>
    <property type="match status" value="1"/>
</dbReference>
<keyword evidence="7 15" id="KW-0378">Hydrolase</keyword>
<comment type="function">
    <text evidence="15">Involved in base excision repair of DNA damaged by oxidation or by mutagenic agents. Acts as DNA glycosylase that recognizes and removes damaged bases. Has a preference for oxidized purines, such as 7,8-dihydro-8-oxoguanine (8-oxoG). Has AP (apurinic/apyrimidinic) lyase activity and introduces nicks in the DNA strand. Cleaves the DNA backbone by beta-delta elimination to generate a single-strand break at the site of the removed base with both 3'- and 5'-phosphates.</text>
</comment>
<organism evidence="18 19">
    <name type="scientific">Glaciecola petra</name>
    <dbReference type="NCBI Taxonomy" id="3075602"/>
    <lineage>
        <taxon>Bacteria</taxon>
        <taxon>Pseudomonadati</taxon>
        <taxon>Pseudomonadota</taxon>
        <taxon>Gammaproteobacteria</taxon>
        <taxon>Alteromonadales</taxon>
        <taxon>Alteromonadaceae</taxon>
        <taxon>Glaciecola</taxon>
    </lineage>
</organism>
<evidence type="ECO:0000256" key="3">
    <source>
        <dbReference type="ARBA" id="ARBA00011245"/>
    </source>
</evidence>
<keyword evidence="8 15" id="KW-0862">Zinc</keyword>
<feature type="binding site" evidence="15">
    <location>
        <position position="90"/>
    </location>
    <ligand>
        <name>DNA</name>
        <dbReference type="ChEBI" id="CHEBI:16991"/>
    </ligand>
</feature>
<comment type="catalytic activity">
    <reaction evidence="14 15">
        <text>2'-deoxyribonucleotide-(2'-deoxyribose 5'-phosphate)-2'-deoxyribonucleotide-DNA = a 3'-end 2'-deoxyribonucleotide-(2,3-dehydro-2,3-deoxyribose 5'-phosphate)-DNA + a 5'-end 5'-phospho-2'-deoxyribonucleoside-DNA + H(+)</text>
        <dbReference type="Rhea" id="RHEA:66592"/>
        <dbReference type="Rhea" id="RHEA-COMP:13180"/>
        <dbReference type="Rhea" id="RHEA-COMP:16897"/>
        <dbReference type="Rhea" id="RHEA-COMP:17067"/>
        <dbReference type="ChEBI" id="CHEBI:15378"/>
        <dbReference type="ChEBI" id="CHEBI:136412"/>
        <dbReference type="ChEBI" id="CHEBI:157695"/>
        <dbReference type="ChEBI" id="CHEBI:167181"/>
        <dbReference type="EC" id="4.2.99.18"/>
    </reaction>
</comment>
<comment type="subunit">
    <text evidence="3 15">Monomer.</text>
</comment>
<feature type="active site" description="Proton donor; for delta-elimination activity" evidence="15">
    <location>
        <position position="261"/>
    </location>
</feature>
<evidence type="ECO:0000256" key="6">
    <source>
        <dbReference type="ARBA" id="ARBA00022771"/>
    </source>
</evidence>
<dbReference type="PANTHER" id="PTHR22993">
    <property type="entry name" value="FORMAMIDOPYRIMIDINE-DNA GLYCOSYLASE"/>
    <property type="match status" value="1"/>
</dbReference>
<dbReference type="GO" id="GO:0140078">
    <property type="term" value="F:class I DNA-(apurinic or apyrimidinic site) endonuclease activity"/>
    <property type="evidence" value="ECO:0007669"/>
    <property type="project" value="UniProtKB-EC"/>
</dbReference>
<dbReference type="InterPro" id="IPR015887">
    <property type="entry name" value="DNA_glyclase_Znf_dom_DNA_BS"/>
</dbReference>
<comment type="similarity">
    <text evidence="2 15">Belongs to the FPG family.</text>
</comment>
<dbReference type="RefSeq" id="WP_311369962.1">
    <property type="nucleotide sequence ID" value="NZ_JAVRHX010000007.1"/>
</dbReference>
<dbReference type="Pfam" id="PF01149">
    <property type="entry name" value="Fapy_DNA_glyco"/>
    <property type="match status" value="1"/>
</dbReference>
<keyword evidence="12 15" id="KW-0511">Multifunctional enzyme</keyword>
<evidence type="ECO:0000256" key="10">
    <source>
        <dbReference type="ARBA" id="ARBA00023204"/>
    </source>
</evidence>
<evidence type="ECO:0000256" key="8">
    <source>
        <dbReference type="ARBA" id="ARBA00022833"/>
    </source>
</evidence>
<evidence type="ECO:0000259" key="16">
    <source>
        <dbReference type="PROSITE" id="PS51066"/>
    </source>
</evidence>
<name>A0ABU2ZVK2_9ALTE</name>
<dbReference type="PANTHER" id="PTHR22993:SF9">
    <property type="entry name" value="FORMAMIDOPYRIMIDINE-DNA GLYCOSYLASE"/>
    <property type="match status" value="1"/>
</dbReference>
<evidence type="ECO:0000256" key="4">
    <source>
        <dbReference type="ARBA" id="ARBA00022723"/>
    </source>
</evidence>
<sequence length="271" mass="30378">MPELPEVEVTRLGISPYLLNQTITKVLVHQRQLRWLVPEQVHLTEGLPILNVSRRAKYLFIHTRAGDIVLHLGMSGKMRVVDKDLPRLKHDHIEIALGSGKKLVLNDPRRFGSCLWQDANDNHPLPMLGNLGPEPLTDEFDATRLYQMSRNRKAAVKSFIMDNAVVVGVGNIYANESLFNAKIDPRRAAGRVSLKRYALLTEHIKLVLANAIEQGGTTLKDFAQPDGSTGYFSQHLHVYGRAGDECDVCSGVISSKVIGQRNTFYCRQCQK</sequence>
<feature type="binding site" evidence="15">
    <location>
        <position position="109"/>
    </location>
    <ligand>
        <name>DNA</name>
        <dbReference type="ChEBI" id="CHEBI:16991"/>
    </ligand>
</feature>
<dbReference type="Pfam" id="PF06827">
    <property type="entry name" value="zf-FPG_IleRS"/>
    <property type="match status" value="1"/>
</dbReference>
<keyword evidence="4 15" id="KW-0479">Metal-binding</keyword>
<evidence type="ECO:0000256" key="5">
    <source>
        <dbReference type="ARBA" id="ARBA00022763"/>
    </source>
</evidence>
<evidence type="ECO:0000256" key="2">
    <source>
        <dbReference type="ARBA" id="ARBA00009409"/>
    </source>
</evidence>
<gene>
    <name evidence="15 18" type="primary">mutM</name>
    <name evidence="15" type="synonym">fpg</name>
    <name evidence="18" type="ORF">RM552_16385</name>
</gene>
<reference evidence="18 19" key="1">
    <citation type="submission" date="2023-09" db="EMBL/GenBank/DDBJ databases">
        <authorList>
            <person name="Rey-Velasco X."/>
        </authorList>
    </citation>
    <scope>NUCLEOTIDE SEQUENCE [LARGE SCALE GENOMIC DNA]</scope>
    <source>
        <strain evidence="18 19">P117</strain>
    </source>
</reference>
<dbReference type="PROSITE" id="PS01242">
    <property type="entry name" value="ZF_FPG_1"/>
    <property type="match status" value="1"/>
</dbReference>
<keyword evidence="19" id="KW-1185">Reference proteome</keyword>
<dbReference type="SUPFAM" id="SSF46946">
    <property type="entry name" value="S13-like H2TH domain"/>
    <property type="match status" value="1"/>
</dbReference>
<evidence type="ECO:0000256" key="14">
    <source>
        <dbReference type="ARBA" id="ARBA00044632"/>
    </source>
</evidence>